<gene>
    <name evidence="2" type="ORF">K469DRAFT_693089</name>
</gene>
<keyword evidence="3" id="KW-1185">Reference proteome</keyword>
<reference evidence="2" key="1">
    <citation type="journal article" date="2020" name="Stud. Mycol.">
        <title>101 Dothideomycetes genomes: a test case for predicting lifestyles and emergence of pathogens.</title>
        <authorList>
            <person name="Haridas S."/>
            <person name="Albert R."/>
            <person name="Binder M."/>
            <person name="Bloem J."/>
            <person name="Labutti K."/>
            <person name="Salamov A."/>
            <person name="Andreopoulos B."/>
            <person name="Baker S."/>
            <person name="Barry K."/>
            <person name="Bills G."/>
            <person name="Bluhm B."/>
            <person name="Cannon C."/>
            <person name="Castanera R."/>
            <person name="Culley D."/>
            <person name="Daum C."/>
            <person name="Ezra D."/>
            <person name="Gonzalez J."/>
            <person name="Henrissat B."/>
            <person name="Kuo A."/>
            <person name="Liang C."/>
            <person name="Lipzen A."/>
            <person name="Lutzoni F."/>
            <person name="Magnuson J."/>
            <person name="Mondo S."/>
            <person name="Nolan M."/>
            <person name="Ohm R."/>
            <person name="Pangilinan J."/>
            <person name="Park H.-J."/>
            <person name="Ramirez L."/>
            <person name="Alfaro M."/>
            <person name="Sun H."/>
            <person name="Tritt A."/>
            <person name="Yoshinaga Y."/>
            <person name="Zwiers L.-H."/>
            <person name="Turgeon B."/>
            <person name="Goodwin S."/>
            <person name="Spatafora J."/>
            <person name="Crous P."/>
            <person name="Grigoriev I."/>
        </authorList>
    </citation>
    <scope>NUCLEOTIDE SEQUENCE</scope>
    <source>
        <strain evidence="2">CBS 207.26</strain>
    </source>
</reference>
<feature type="region of interest" description="Disordered" evidence="1">
    <location>
        <begin position="76"/>
        <end position="105"/>
    </location>
</feature>
<dbReference type="Proteomes" id="UP000800200">
    <property type="component" value="Unassembled WGS sequence"/>
</dbReference>
<evidence type="ECO:0000256" key="1">
    <source>
        <dbReference type="SAM" id="MobiDB-lite"/>
    </source>
</evidence>
<organism evidence="2 3">
    <name type="scientific">Zopfia rhizophila CBS 207.26</name>
    <dbReference type="NCBI Taxonomy" id="1314779"/>
    <lineage>
        <taxon>Eukaryota</taxon>
        <taxon>Fungi</taxon>
        <taxon>Dikarya</taxon>
        <taxon>Ascomycota</taxon>
        <taxon>Pezizomycotina</taxon>
        <taxon>Dothideomycetes</taxon>
        <taxon>Dothideomycetes incertae sedis</taxon>
        <taxon>Zopfiaceae</taxon>
        <taxon>Zopfia</taxon>
    </lineage>
</organism>
<accession>A0A6A6ENZ5</accession>
<evidence type="ECO:0000313" key="3">
    <source>
        <dbReference type="Proteomes" id="UP000800200"/>
    </source>
</evidence>
<proteinExistence type="predicted"/>
<dbReference type="EMBL" id="ML994614">
    <property type="protein sequence ID" value="KAF2193011.1"/>
    <property type="molecule type" value="Genomic_DNA"/>
</dbReference>
<evidence type="ECO:0000313" key="2">
    <source>
        <dbReference type="EMBL" id="KAF2193011.1"/>
    </source>
</evidence>
<protein>
    <submittedName>
        <fullName evidence="2">Uncharacterized protein</fullName>
    </submittedName>
</protein>
<dbReference type="AlphaFoldDB" id="A0A6A6ENZ5"/>
<sequence length="105" mass="11089">MASLSIKKWSAGFVTGLALNKDFRGFGVTSADVKSIFDKEPAKYDAATNGSGTDANSAAHYDAWIVQTTDSGYTVKKRKSKVSSAKDKGNSAGSHRRACQSPILG</sequence>
<name>A0A6A6ENZ5_9PEZI</name>